<sequence length="76" mass="8611">CRTPPRLLMDVRSPAWSPSQCGGSHVGVCSCHRWPSARLSNTTTREGQRRRRYSHDPPAYPSERHRSSPSPLQRTA</sequence>
<accession>A0A8J4X951</accession>
<dbReference type="AlphaFoldDB" id="A0A8J4X951"/>
<name>A0A8J4X951_CLAMG</name>
<organism evidence="2 3">
    <name type="scientific">Clarias magur</name>
    <name type="common">Asian catfish</name>
    <name type="synonym">Macropteronotus magur</name>
    <dbReference type="NCBI Taxonomy" id="1594786"/>
    <lineage>
        <taxon>Eukaryota</taxon>
        <taxon>Metazoa</taxon>
        <taxon>Chordata</taxon>
        <taxon>Craniata</taxon>
        <taxon>Vertebrata</taxon>
        <taxon>Euteleostomi</taxon>
        <taxon>Actinopterygii</taxon>
        <taxon>Neopterygii</taxon>
        <taxon>Teleostei</taxon>
        <taxon>Ostariophysi</taxon>
        <taxon>Siluriformes</taxon>
        <taxon>Clariidae</taxon>
        <taxon>Clarias</taxon>
    </lineage>
</organism>
<proteinExistence type="predicted"/>
<evidence type="ECO:0000256" key="1">
    <source>
        <dbReference type="SAM" id="MobiDB-lite"/>
    </source>
</evidence>
<feature type="non-terminal residue" evidence="2">
    <location>
        <position position="1"/>
    </location>
</feature>
<evidence type="ECO:0000313" key="2">
    <source>
        <dbReference type="EMBL" id="KAF5906269.1"/>
    </source>
</evidence>
<protein>
    <submittedName>
        <fullName evidence="2">Uncharacterized protein</fullName>
    </submittedName>
</protein>
<evidence type="ECO:0000313" key="3">
    <source>
        <dbReference type="Proteomes" id="UP000727407"/>
    </source>
</evidence>
<dbReference type="Proteomes" id="UP000727407">
    <property type="component" value="Unassembled WGS sequence"/>
</dbReference>
<comment type="caution">
    <text evidence="2">The sequence shown here is derived from an EMBL/GenBank/DDBJ whole genome shotgun (WGS) entry which is preliminary data.</text>
</comment>
<gene>
    <name evidence="2" type="ORF">DAT39_004035</name>
</gene>
<reference evidence="2" key="1">
    <citation type="submission" date="2020-07" db="EMBL/GenBank/DDBJ databases">
        <title>Clarias magur genome sequencing, assembly and annotation.</title>
        <authorList>
            <person name="Kushwaha B."/>
            <person name="Kumar R."/>
            <person name="Das P."/>
            <person name="Joshi C.G."/>
            <person name="Kumar D."/>
            <person name="Nagpure N.S."/>
            <person name="Pandey M."/>
            <person name="Agarwal S."/>
            <person name="Srivastava S."/>
            <person name="Singh M."/>
            <person name="Sahoo L."/>
            <person name="Jayasankar P."/>
            <person name="Meher P.K."/>
            <person name="Koringa P.G."/>
            <person name="Iquebal M.A."/>
            <person name="Das S.P."/>
            <person name="Bit A."/>
            <person name="Patnaik S."/>
            <person name="Patel N."/>
            <person name="Shah T.M."/>
            <person name="Hinsu A."/>
            <person name="Jena J.K."/>
        </authorList>
    </citation>
    <scope>NUCLEOTIDE SEQUENCE</scope>
    <source>
        <strain evidence="2">CIFAMagur01</strain>
        <tissue evidence="2">Testis</tissue>
    </source>
</reference>
<dbReference type="EMBL" id="QNUK01000035">
    <property type="protein sequence ID" value="KAF5906269.1"/>
    <property type="molecule type" value="Genomic_DNA"/>
</dbReference>
<feature type="non-terminal residue" evidence="2">
    <location>
        <position position="76"/>
    </location>
</feature>
<keyword evidence="3" id="KW-1185">Reference proteome</keyword>
<feature type="region of interest" description="Disordered" evidence="1">
    <location>
        <begin position="39"/>
        <end position="76"/>
    </location>
</feature>